<organism evidence="1 2">
    <name type="scientific">Ixodes persulcatus</name>
    <name type="common">Taiga tick</name>
    <dbReference type="NCBI Taxonomy" id="34615"/>
    <lineage>
        <taxon>Eukaryota</taxon>
        <taxon>Metazoa</taxon>
        <taxon>Ecdysozoa</taxon>
        <taxon>Arthropoda</taxon>
        <taxon>Chelicerata</taxon>
        <taxon>Arachnida</taxon>
        <taxon>Acari</taxon>
        <taxon>Parasitiformes</taxon>
        <taxon>Ixodida</taxon>
        <taxon>Ixodoidea</taxon>
        <taxon>Ixodidae</taxon>
        <taxon>Ixodinae</taxon>
        <taxon>Ixodes</taxon>
    </lineage>
</organism>
<comment type="caution">
    <text evidence="1">The sequence shown here is derived from an EMBL/GenBank/DDBJ whole genome shotgun (WGS) entry which is preliminary data.</text>
</comment>
<accession>A0AC60PPW8</accession>
<dbReference type="EMBL" id="JABSTQ010010220">
    <property type="protein sequence ID" value="KAG0422504.1"/>
    <property type="molecule type" value="Genomic_DNA"/>
</dbReference>
<gene>
    <name evidence="1" type="ORF">HPB47_001677</name>
</gene>
<reference evidence="1 2" key="1">
    <citation type="journal article" date="2020" name="Cell">
        <title>Large-Scale Comparative Analyses of Tick Genomes Elucidate Their Genetic Diversity and Vector Capacities.</title>
        <authorList>
            <consortium name="Tick Genome and Microbiome Consortium (TIGMIC)"/>
            <person name="Jia N."/>
            <person name="Wang J."/>
            <person name="Shi W."/>
            <person name="Du L."/>
            <person name="Sun Y."/>
            <person name="Zhan W."/>
            <person name="Jiang J.F."/>
            <person name="Wang Q."/>
            <person name="Zhang B."/>
            <person name="Ji P."/>
            <person name="Bell-Sakyi L."/>
            <person name="Cui X.M."/>
            <person name="Yuan T.T."/>
            <person name="Jiang B.G."/>
            <person name="Yang W.F."/>
            <person name="Lam T.T."/>
            <person name="Chang Q.C."/>
            <person name="Ding S.J."/>
            <person name="Wang X.J."/>
            <person name="Zhu J.G."/>
            <person name="Ruan X.D."/>
            <person name="Zhao L."/>
            <person name="Wei J.T."/>
            <person name="Ye R.Z."/>
            <person name="Que T.C."/>
            <person name="Du C.H."/>
            <person name="Zhou Y.H."/>
            <person name="Cheng J.X."/>
            <person name="Dai P.F."/>
            <person name="Guo W.B."/>
            <person name="Han X.H."/>
            <person name="Huang E.J."/>
            <person name="Li L.F."/>
            <person name="Wei W."/>
            <person name="Gao Y.C."/>
            <person name="Liu J.Z."/>
            <person name="Shao H.Z."/>
            <person name="Wang X."/>
            <person name="Wang C.C."/>
            <person name="Yang T.C."/>
            <person name="Huo Q.B."/>
            <person name="Li W."/>
            <person name="Chen H.Y."/>
            <person name="Chen S.E."/>
            <person name="Zhou L.G."/>
            <person name="Ni X.B."/>
            <person name="Tian J.H."/>
            <person name="Sheng Y."/>
            <person name="Liu T."/>
            <person name="Pan Y.S."/>
            <person name="Xia L.Y."/>
            <person name="Li J."/>
            <person name="Zhao F."/>
            <person name="Cao W.C."/>
        </authorList>
    </citation>
    <scope>NUCLEOTIDE SEQUENCE [LARGE SCALE GENOMIC DNA]</scope>
    <source>
        <strain evidence="1">Iper-2018</strain>
    </source>
</reference>
<sequence length="124" mass="14719">MQRMEGHTTMSLDEISAGLLKKMGRKSRKRPLEKLSCEMETGEIPEDWRRSRDRMLYKGKRDTLILKHHRPIILTSVGYRICMHELKERLKSWAGHERIQGELQNGFRRGRRLNDNLFVITQAM</sequence>
<dbReference type="Proteomes" id="UP000805193">
    <property type="component" value="Unassembled WGS sequence"/>
</dbReference>
<proteinExistence type="predicted"/>
<evidence type="ECO:0000313" key="2">
    <source>
        <dbReference type="Proteomes" id="UP000805193"/>
    </source>
</evidence>
<evidence type="ECO:0000313" key="1">
    <source>
        <dbReference type="EMBL" id="KAG0422504.1"/>
    </source>
</evidence>
<protein>
    <submittedName>
        <fullName evidence="1">Uncharacterized protein</fullName>
    </submittedName>
</protein>
<name>A0AC60PPW8_IXOPE</name>
<keyword evidence="2" id="KW-1185">Reference proteome</keyword>